<proteinExistence type="predicted"/>
<name>A0A841DTQ4_9ACTN</name>
<evidence type="ECO:0000313" key="1">
    <source>
        <dbReference type="EMBL" id="MBB5980110.1"/>
    </source>
</evidence>
<dbReference type="AlphaFoldDB" id="A0A841DTQ4"/>
<dbReference type="EMBL" id="JACHNF010000001">
    <property type="protein sequence ID" value="MBB5980110.1"/>
    <property type="molecule type" value="Genomic_DNA"/>
</dbReference>
<reference evidence="1 2" key="1">
    <citation type="submission" date="2020-08" db="EMBL/GenBank/DDBJ databases">
        <title>Sequencing the genomes of 1000 actinobacteria strains.</title>
        <authorList>
            <person name="Klenk H.-P."/>
        </authorList>
    </citation>
    <scope>NUCLEOTIDE SEQUENCE [LARGE SCALE GENOMIC DNA]</scope>
    <source>
        <strain evidence="1 2">DSM 17294</strain>
    </source>
</reference>
<evidence type="ECO:0000313" key="2">
    <source>
        <dbReference type="Proteomes" id="UP000558997"/>
    </source>
</evidence>
<accession>A0A841DTQ4</accession>
<gene>
    <name evidence="1" type="ORF">HDA44_003451</name>
</gene>
<organism evidence="1 2">
    <name type="scientific">Kribbella solani</name>
    <dbReference type="NCBI Taxonomy" id="236067"/>
    <lineage>
        <taxon>Bacteria</taxon>
        <taxon>Bacillati</taxon>
        <taxon>Actinomycetota</taxon>
        <taxon>Actinomycetes</taxon>
        <taxon>Propionibacteriales</taxon>
        <taxon>Kribbellaceae</taxon>
        <taxon>Kribbella</taxon>
    </lineage>
</organism>
<keyword evidence="2" id="KW-1185">Reference proteome</keyword>
<protein>
    <submittedName>
        <fullName evidence="1">Uncharacterized protein</fullName>
    </submittedName>
</protein>
<comment type="caution">
    <text evidence="1">The sequence shown here is derived from an EMBL/GenBank/DDBJ whole genome shotgun (WGS) entry which is preliminary data.</text>
</comment>
<dbReference type="Proteomes" id="UP000558997">
    <property type="component" value="Unassembled WGS sequence"/>
</dbReference>
<sequence>MIAYVEPRTDDRAGRSIREPTDAVPYLAEIGDLALASHRHEMRTAQQPAAVAAGGDPVDEILRTRVPGRLYLVAESPEIRRTPRRQVDPYQPRR</sequence>